<keyword evidence="4 6" id="KW-1133">Transmembrane helix</keyword>
<evidence type="ECO:0000256" key="6">
    <source>
        <dbReference type="SAM" id="Phobius"/>
    </source>
</evidence>
<accession>A0A5B8LMS1</accession>
<dbReference type="Proteomes" id="UP000315673">
    <property type="component" value="Chromosome"/>
</dbReference>
<dbReference type="AlphaFoldDB" id="A0A5B8LMS1"/>
<dbReference type="PANTHER" id="PTHR42709:SF6">
    <property type="entry name" value="UNDECAPRENYL PHOSPHATE TRANSPORTER A"/>
    <property type="match status" value="1"/>
</dbReference>
<dbReference type="InterPro" id="IPR032816">
    <property type="entry name" value="VTT_dom"/>
</dbReference>
<dbReference type="EMBL" id="CP042306">
    <property type="protein sequence ID" value="QDZ08350.1"/>
    <property type="molecule type" value="Genomic_DNA"/>
</dbReference>
<evidence type="ECO:0000256" key="3">
    <source>
        <dbReference type="ARBA" id="ARBA00022692"/>
    </source>
</evidence>
<evidence type="ECO:0000313" key="8">
    <source>
        <dbReference type="EMBL" id="QDZ08350.1"/>
    </source>
</evidence>
<dbReference type="OrthoDB" id="9813426at2"/>
<protein>
    <submittedName>
        <fullName evidence="8">DedA family protein</fullName>
    </submittedName>
</protein>
<feature type="transmembrane region" description="Helical" evidence="6">
    <location>
        <begin position="172"/>
        <end position="190"/>
    </location>
</feature>
<evidence type="ECO:0000256" key="4">
    <source>
        <dbReference type="ARBA" id="ARBA00022989"/>
    </source>
</evidence>
<keyword evidence="2" id="KW-1003">Cell membrane</keyword>
<sequence length="199" mass="22879">MTQWFLDGLEQWGYLAVFVWMALENIIPPIPSEVIMGFAGIAVAHGKLDFWGVMAAGTVGSTVGNYFWYWIGRYVPLQKLKPFVDRNGRWLTVEWSQVEKIDAFFFRHGQWLIFVMRFMPFGRSIISLPAGISNMPRWKFIVWTLAGTFVWNLFLTGAGYWLGHNFREAEAWTGPAAVAIGGAITVWYLYRVVTWKPRG</sequence>
<dbReference type="PANTHER" id="PTHR42709">
    <property type="entry name" value="ALKALINE PHOSPHATASE LIKE PROTEIN"/>
    <property type="match status" value="1"/>
</dbReference>
<feature type="transmembrane region" description="Helical" evidence="6">
    <location>
        <begin position="140"/>
        <end position="160"/>
    </location>
</feature>
<feature type="transmembrane region" description="Helical" evidence="6">
    <location>
        <begin position="12"/>
        <end position="30"/>
    </location>
</feature>
<evidence type="ECO:0000256" key="5">
    <source>
        <dbReference type="ARBA" id="ARBA00023136"/>
    </source>
</evidence>
<dbReference type="KEGG" id="spai:FPZ24_13405"/>
<dbReference type="RefSeq" id="WP_146572791.1">
    <property type="nucleotide sequence ID" value="NZ_CP042306.1"/>
</dbReference>
<keyword evidence="9" id="KW-1185">Reference proteome</keyword>
<reference evidence="8 9" key="1">
    <citation type="submission" date="2019-07" db="EMBL/GenBank/DDBJ databases">
        <title>Full genome sequence of Sphingomonas sp. 4R-6-7(HKS19).</title>
        <authorList>
            <person name="Im W.-T."/>
        </authorList>
    </citation>
    <scope>NUCLEOTIDE SEQUENCE [LARGE SCALE GENOMIC DNA]</scope>
    <source>
        <strain evidence="8 9">HKS19</strain>
    </source>
</reference>
<name>A0A5B8LMS1_9SPHN</name>
<keyword evidence="3 6" id="KW-0812">Transmembrane</keyword>
<keyword evidence="5 6" id="KW-0472">Membrane</keyword>
<dbReference type="Pfam" id="PF09335">
    <property type="entry name" value="VTT_dom"/>
    <property type="match status" value="1"/>
</dbReference>
<feature type="transmembrane region" description="Helical" evidence="6">
    <location>
        <begin position="50"/>
        <end position="71"/>
    </location>
</feature>
<evidence type="ECO:0000313" key="9">
    <source>
        <dbReference type="Proteomes" id="UP000315673"/>
    </source>
</evidence>
<evidence type="ECO:0000256" key="1">
    <source>
        <dbReference type="ARBA" id="ARBA00004651"/>
    </source>
</evidence>
<gene>
    <name evidence="8" type="ORF">FPZ24_13405</name>
</gene>
<comment type="subcellular location">
    <subcellularLocation>
        <location evidence="1">Cell membrane</location>
        <topology evidence="1">Multi-pass membrane protein</topology>
    </subcellularLocation>
</comment>
<evidence type="ECO:0000256" key="2">
    <source>
        <dbReference type="ARBA" id="ARBA00022475"/>
    </source>
</evidence>
<evidence type="ECO:0000259" key="7">
    <source>
        <dbReference type="Pfam" id="PF09335"/>
    </source>
</evidence>
<dbReference type="InterPro" id="IPR051311">
    <property type="entry name" value="DedA_domain"/>
</dbReference>
<proteinExistence type="predicted"/>
<dbReference type="GO" id="GO:0005886">
    <property type="term" value="C:plasma membrane"/>
    <property type="evidence" value="ECO:0007669"/>
    <property type="project" value="UniProtKB-SubCell"/>
</dbReference>
<feature type="domain" description="VTT" evidence="7">
    <location>
        <begin position="30"/>
        <end position="160"/>
    </location>
</feature>
<organism evidence="8 9">
    <name type="scientific">Sphingomonas panacisoli</name>
    <dbReference type="NCBI Taxonomy" id="1813879"/>
    <lineage>
        <taxon>Bacteria</taxon>
        <taxon>Pseudomonadati</taxon>
        <taxon>Pseudomonadota</taxon>
        <taxon>Alphaproteobacteria</taxon>
        <taxon>Sphingomonadales</taxon>
        <taxon>Sphingomonadaceae</taxon>
        <taxon>Sphingomonas</taxon>
    </lineage>
</organism>